<dbReference type="InterPro" id="IPR051144">
    <property type="entry name" value="Formin_homology_domain"/>
</dbReference>
<accession>A0AAP0JFN5</accession>
<dbReference type="EMBL" id="JBBNAG010000005">
    <property type="protein sequence ID" value="KAK9132391.1"/>
    <property type="molecule type" value="Genomic_DNA"/>
</dbReference>
<proteinExistence type="predicted"/>
<dbReference type="PANTHER" id="PTHR45733:SF10">
    <property type="entry name" value="FORMIN-LIKE PROTEIN 15A-RELATED"/>
    <property type="match status" value="1"/>
</dbReference>
<comment type="caution">
    <text evidence="1">The sequence shown here is derived from an EMBL/GenBank/DDBJ whole genome shotgun (WGS) entry which is preliminary data.</text>
</comment>
<evidence type="ECO:0000313" key="2">
    <source>
        <dbReference type="Proteomes" id="UP001419268"/>
    </source>
</evidence>
<gene>
    <name evidence="1" type="ORF">Scep_011919</name>
</gene>
<keyword evidence="2" id="KW-1185">Reference proteome</keyword>
<dbReference type="AlphaFoldDB" id="A0AAP0JFN5"/>
<dbReference type="SUPFAM" id="SSF101447">
    <property type="entry name" value="Formin homology 2 domain (FH2 domain)"/>
    <property type="match status" value="1"/>
</dbReference>
<organism evidence="1 2">
    <name type="scientific">Stephania cephalantha</name>
    <dbReference type="NCBI Taxonomy" id="152367"/>
    <lineage>
        <taxon>Eukaryota</taxon>
        <taxon>Viridiplantae</taxon>
        <taxon>Streptophyta</taxon>
        <taxon>Embryophyta</taxon>
        <taxon>Tracheophyta</taxon>
        <taxon>Spermatophyta</taxon>
        <taxon>Magnoliopsida</taxon>
        <taxon>Ranunculales</taxon>
        <taxon>Menispermaceae</taxon>
        <taxon>Menispermoideae</taxon>
        <taxon>Cissampelideae</taxon>
        <taxon>Stephania</taxon>
    </lineage>
</organism>
<protein>
    <submittedName>
        <fullName evidence="1">Uncharacterized protein</fullName>
    </submittedName>
</protein>
<evidence type="ECO:0000313" key="1">
    <source>
        <dbReference type="EMBL" id="KAK9132391.1"/>
    </source>
</evidence>
<dbReference type="Gene3D" id="1.20.58.630">
    <property type="match status" value="1"/>
</dbReference>
<name>A0AAP0JFN5_9MAGN</name>
<sequence length="148" mass="17087">MLQEDDGESVGPIEFWKKTHYTEKGWKTPMAQQLYVFALAMDESILDVDQVENLLKFCPTKEEMEMLKVVNRTSTPDKSKVRCGADQRPPKTTNLRFIAEQINDHRRRQENGSDVAESEQRNCRTTDIRVDGVDDRQIAESMDSTAYI</sequence>
<reference evidence="1 2" key="1">
    <citation type="submission" date="2024-01" db="EMBL/GenBank/DDBJ databases">
        <title>Genome assemblies of Stephania.</title>
        <authorList>
            <person name="Yang L."/>
        </authorList>
    </citation>
    <scope>NUCLEOTIDE SEQUENCE [LARGE SCALE GENOMIC DNA]</scope>
    <source>
        <strain evidence="1">JXDWG</strain>
        <tissue evidence="1">Leaf</tissue>
    </source>
</reference>
<dbReference type="Proteomes" id="UP001419268">
    <property type="component" value="Unassembled WGS sequence"/>
</dbReference>
<dbReference type="PANTHER" id="PTHR45733">
    <property type="entry name" value="FORMIN-J"/>
    <property type="match status" value="1"/>
</dbReference>